<dbReference type="PANTHER" id="PTHR30024">
    <property type="entry name" value="ALIPHATIC SULFONATES-BINDING PROTEIN-RELATED"/>
    <property type="match status" value="1"/>
</dbReference>
<feature type="domain" description="SsuA/THI5-like" evidence="2">
    <location>
        <begin position="40"/>
        <end position="261"/>
    </location>
</feature>
<protein>
    <submittedName>
        <fullName evidence="3">NitT/TauT family transport system substrate-binding protein</fullName>
    </submittedName>
</protein>
<dbReference type="Gene3D" id="3.40.190.10">
    <property type="entry name" value="Periplasmic binding protein-like II"/>
    <property type="match status" value="2"/>
</dbReference>
<evidence type="ECO:0000256" key="1">
    <source>
        <dbReference type="SAM" id="SignalP"/>
    </source>
</evidence>
<dbReference type="Proteomes" id="UP000255423">
    <property type="component" value="Unassembled WGS sequence"/>
</dbReference>
<dbReference type="EMBL" id="UHJL01000003">
    <property type="protein sequence ID" value="SUQ24872.1"/>
    <property type="molecule type" value="Genomic_DNA"/>
</dbReference>
<feature type="chain" id="PRO_5017053341" evidence="1">
    <location>
        <begin position="24"/>
        <end position="365"/>
    </location>
</feature>
<dbReference type="RefSeq" id="WP_109573237.1">
    <property type="nucleotide sequence ID" value="NZ_UHJL01000003.1"/>
</dbReference>
<evidence type="ECO:0000313" key="4">
    <source>
        <dbReference type="Proteomes" id="UP000255423"/>
    </source>
</evidence>
<evidence type="ECO:0000313" key="3">
    <source>
        <dbReference type="EMBL" id="SUQ24872.1"/>
    </source>
</evidence>
<dbReference type="PANTHER" id="PTHR30024:SF42">
    <property type="entry name" value="ALIPHATIC SULFONATES-BINDING PROTEIN-RELATED"/>
    <property type="match status" value="1"/>
</dbReference>
<sequence>MNFKHLIKTTLISALLFGASAFAEIKTVRIAHYTGVLCSAPVHTAWLKGFFDEEFKKIGQKYEMVPIAEGSGSVNDLIVAGKADAGNELLATELQPIQNGLPIIFVTGVHTGCTKFYVTKQSTIKKLKDLKGRKSKIGVIGLSDSSIMSFKRKLRDLGVVADGPEADIEFVVYGASDLPLALQKGAVDIIALHDPTATTAEEEYGFRKLLDTATDPKFAVEYCCIAFVSLKLWKENPEGAAAFTRAVARGSAFVNANPREAARLQLAKDIVPGSEDFNTKLLESYTHIPSRKATIRTFRTVATELQKTGVLKKKLNIEKFITSHFANFASKGIHVPDGYKYDKDTGTFTETTEEPKTLAKNIVEN</sequence>
<reference evidence="3 4" key="1">
    <citation type="submission" date="2017-08" db="EMBL/GenBank/DDBJ databases">
        <authorList>
            <person name="de Groot N.N."/>
        </authorList>
    </citation>
    <scope>NUCLEOTIDE SEQUENCE [LARGE SCALE GENOMIC DNA]</scope>
    <source>
        <strain evidence="3 4">HM2</strain>
    </source>
</reference>
<organism evidence="3 4">
    <name type="scientific">Fibrobacter succinogenes</name>
    <name type="common">Bacteroides succinogenes</name>
    <dbReference type="NCBI Taxonomy" id="833"/>
    <lineage>
        <taxon>Bacteria</taxon>
        <taxon>Pseudomonadati</taxon>
        <taxon>Fibrobacterota</taxon>
        <taxon>Fibrobacteria</taxon>
        <taxon>Fibrobacterales</taxon>
        <taxon>Fibrobacteraceae</taxon>
        <taxon>Fibrobacter</taxon>
    </lineage>
</organism>
<gene>
    <name evidence="3" type="ORF">SAMN05661053_2286</name>
</gene>
<keyword evidence="1" id="KW-0732">Signal</keyword>
<dbReference type="AlphaFoldDB" id="A0A380S6M1"/>
<dbReference type="Pfam" id="PF09084">
    <property type="entry name" value="NMT1"/>
    <property type="match status" value="1"/>
</dbReference>
<name>A0A380S6M1_FIBSU</name>
<evidence type="ECO:0000259" key="2">
    <source>
        <dbReference type="Pfam" id="PF09084"/>
    </source>
</evidence>
<feature type="signal peptide" evidence="1">
    <location>
        <begin position="1"/>
        <end position="23"/>
    </location>
</feature>
<accession>A0A380S6M1</accession>
<dbReference type="InterPro" id="IPR015168">
    <property type="entry name" value="SsuA/THI5"/>
</dbReference>
<dbReference type="SUPFAM" id="SSF53850">
    <property type="entry name" value="Periplasmic binding protein-like II"/>
    <property type="match status" value="1"/>
</dbReference>
<proteinExistence type="predicted"/>